<dbReference type="KEGG" id="ppsc:EHS13_27195"/>
<evidence type="ECO:0000313" key="1">
    <source>
        <dbReference type="EMBL" id="QGQ98308.1"/>
    </source>
</evidence>
<dbReference type="OrthoDB" id="7520791at2"/>
<dbReference type="EMBL" id="CP034235">
    <property type="protein sequence ID" value="QGQ98308.1"/>
    <property type="molecule type" value="Genomic_DNA"/>
</dbReference>
<keyword evidence="2" id="KW-1185">Reference proteome</keyword>
<gene>
    <name evidence="1" type="ORF">EHS13_27195</name>
</gene>
<dbReference type="Proteomes" id="UP000426246">
    <property type="component" value="Chromosome"/>
</dbReference>
<reference evidence="2" key="1">
    <citation type="submission" date="2018-11" db="EMBL/GenBank/DDBJ databases">
        <title>Complete genome sequence of Paenibacillus sp. ML311-T8.</title>
        <authorList>
            <person name="Nam Y.-D."/>
            <person name="Kang J."/>
            <person name="Chung W.-H."/>
            <person name="Park Y.S."/>
        </authorList>
    </citation>
    <scope>NUCLEOTIDE SEQUENCE [LARGE SCALE GENOMIC DNA]</scope>
    <source>
        <strain evidence="2">ML311-T8</strain>
    </source>
</reference>
<dbReference type="RefSeq" id="WP_155703411.1">
    <property type="nucleotide sequence ID" value="NZ_CP034235.1"/>
</dbReference>
<evidence type="ECO:0000313" key="2">
    <source>
        <dbReference type="Proteomes" id="UP000426246"/>
    </source>
</evidence>
<sequence>MNIKLASIEIENNEQKIVFDYHEDLQGYGYTLFVIDGNNQWKPISNSRNPLIRGKSFDLYPQTISRTTNADEYKVSGIKGGVLTHKGVCDYPWSGTISIFPSTDWFKVEVEVNSEEDLTLQMVDGFEPEIMIDMGSLPPYDRGDHVWYKTNINNPTKWNDEAYGNDLPALYYYDSYHQFEVMMFFNMTPMSWMSRENIARFLNYRCGFRRSYKPTPQYELGLFADGFSGKLFPKGKQVFEYYLKIRKRVKATTEQLALTDLLNHCLELVPAKAEWPPKATDWQDFTEHCAENLLSPQCWNNNSVYEDFILNYVNGYSPAWQEAFEAKSLTIDFKAIPCMDSAAFISFPLTIVNQIKDNPHYQQLLERILKFMRQQVRNNYTRHEPLGTSGTWQYVYILEQIWQVAHLNQEQEMLNYVIQEVETILIPLAHNVDYLFPLSFDFKTLRKYANGDAYAISGLYAYFMLRLHSVTKKQHYLEEAKKGVRILHQLPINSLAQEVFMLGLGIQAASELYEKTAETDYQNIYEYLLAQNLRMMYWYNDNTKEEYRDYHIFGMFQACTPIIYPAFFENVECLARIASTLDKHPVHKGLLRVFNQARINNFYLFPECLPENRHMSDLMYIPFENLGVLEDEKTGWIGQEIYGAGQVFEAYLMWEAFAKSSDRDVLLLNLNNYKFAELDAIADAELTFIVYNPENIDKTIQIQVNADSNCTQAYWGETFDSIITPLSMKDKQINVVIEADQSLYLKLTK</sequence>
<protein>
    <submittedName>
        <fullName evidence="1">Uncharacterized protein</fullName>
    </submittedName>
</protein>
<accession>A0A6B8RSX8</accession>
<organism evidence="1 2">
    <name type="scientific">Paenibacillus psychroresistens</name>
    <dbReference type="NCBI Taxonomy" id="1778678"/>
    <lineage>
        <taxon>Bacteria</taxon>
        <taxon>Bacillati</taxon>
        <taxon>Bacillota</taxon>
        <taxon>Bacilli</taxon>
        <taxon>Bacillales</taxon>
        <taxon>Paenibacillaceae</taxon>
        <taxon>Paenibacillus</taxon>
    </lineage>
</organism>
<dbReference type="AlphaFoldDB" id="A0A6B8RSX8"/>
<name>A0A6B8RSX8_9BACL</name>
<proteinExistence type="predicted"/>